<dbReference type="Proteomes" id="UP000054144">
    <property type="component" value="Unassembled WGS sequence"/>
</dbReference>
<protein>
    <recommendedName>
        <fullName evidence="2">Manganese/iron superoxide dismutase C-terminal domain-containing protein</fullName>
    </recommendedName>
</protein>
<evidence type="ECO:0000256" key="1">
    <source>
        <dbReference type="ARBA" id="ARBA00037226"/>
    </source>
</evidence>
<dbReference type="InterPro" id="IPR036324">
    <property type="entry name" value="Mn/Fe_SOD_N_sf"/>
</dbReference>
<dbReference type="PANTHER" id="PTHR43595">
    <property type="entry name" value="37S RIBOSOMAL PROTEIN S26, MITOCHONDRIAL"/>
    <property type="match status" value="1"/>
</dbReference>
<dbReference type="GO" id="GO:0004784">
    <property type="term" value="F:superoxide dismutase activity"/>
    <property type="evidence" value="ECO:0007669"/>
    <property type="project" value="InterPro"/>
</dbReference>
<dbReference type="GO" id="GO:0005737">
    <property type="term" value="C:cytoplasm"/>
    <property type="evidence" value="ECO:0007669"/>
    <property type="project" value="TreeGrafter"/>
</dbReference>
<evidence type="ECO:0000259" key="2">
    <source>
        <dbReference type="Pfam" id="PF02777"/>
    </source>
</evidence>
<name>A0A0D7A5F6_9AGAR</name>
<comment type="function">
    <text evidence="1">Component of the mitochondrial ribosome (mitoribosome), a dedicated translation machinery responsible for the synthesis of mitochondrial genome-encoded proteins, including at least some of the essential transmembrane subunits of the mitochondrial respiratory chain. The mitoribosomes are attached to the mitochondrial inner membrane and translation products are cotranslationally integrated into the membrane.</text>
</comment>
<reference evidence="3 4" key="1">
    <citation type="journal article" date="2015" name="Fungal Genet. Biol.">
        <title>Evolution of novel wood decay mechanisms in Agaricales revealed by the genome sequences of Fistulina hepatica and Cylindrobasidium torrendii.</title>
        <authorList>
            <person name="Floudas D."/>
            <person name="Held B.W."/>
            <person name="Riley R."/>
            <person name="Nagy L.G."/>
            <person name="Koehler G."/>
            <person name="Ransdell A.S."/>
            <person name="Younus H."/>
            <person name="Chow J."/>
            <person name="Chiniquy J."/>
            <person name="Lipzen A."/>
            <person name="Tritt A."/>
            <person name="Sun H."/>
            <person name="Haridas S."/>
            <person name="LaButti K."/>
            <person name="Ohm R.A."/>
            <person name="Kues U."/>
            <person name="Blanchette R.A."/>
            <person name="Grigoriev I.V."/>
            <person name="Minto R.E."/>
            <person name="Hibbett D.S."/>
        </authorList>
    </citation>
    <scope>NUCLEOTIDE SEQUENCE [LARGE SCALE GENOMIC DNA]</scope>
    <source>
        <strain evidence="3 4">ATCC 64428</strain>
    </source>
</reference>
<evidence type="ECO:0000313" key="4">
    <source>
        <dbReference type="Proteomes" id="UP000054144"/>
    </source>
</evidence>
<dbReference type="Pfam" id="PF02777">
    <property type="entry name" value="Sod_Fe_C"/>
    <property type="match status" value="1"/>
</dbReference>
<accession>A0A0D7A5F6</accession>
<dbReference type="InterPro" id="IPR019832">
    <property type="entry name" value="Mn/Fe_SOD_C"/>
</dbReference>
<dbReference type="Gene3D" id="3.55.40.20">
    <property type="entry name" value="Iron/manganese superoxide dismutase, C-terminal domain"/>
    <property type="match status" value="1"/>
</dbReference>
<proteinExistence type="predicted"/>
<dbReference type="EMBL" id="KN882045">
    <property type="protein sequence ID" value="KIY45940.1"/>
    <property type="molecule type" value="Genomic_DNA"/>
</dbReference>
<keyword evidence="4" id="KW-1185">Reference proteome</keyword>
<sequence>MNIGVSRTAVAKGLSCVSLRTHARRLHQLKPLSYDIDAGLGRFLPPDALRTVAVEYQSGLISRLNEEIKGTEQERQSLPQIVISTAANKSRVLAFNYASLALNNSFFLEQLSQENSEERMSGELGRRIMDHHGSIAQLKSTFSSAVLGMFGSGYVWFVTDVEGRTAVLPTFGPGTLLIASRTYLGSRPNDSPHGNFLMDDKLHHRDDSQKVDQLYNDYRDQHPSSEMMLNASVTLFPLFCVSVHEHNWLSAGFGVWGKEAWMREFWSVLDWEKVNKQFGRVMTTGTRFVNSPNYKRY</sequence>
<feature type="domain" description="Manganese/iron superoxide dismutase C-terminal" evidence="2">
    <location>
        <begin position="121"/>
        <end position="170"/>
    </location>
</feature>
<dbReference type="SUPFAM" id="SSF46609">
    <property type="entry name" value="Fe,Mn superoxide dismutase (SOD), N-terminal domain"/>
    <property type="match status" value="1"/>
</dbReference>
<dbReference type="PANTHER" id="PTHR43595:SF2">
    <property type="entry name" value="SMALL RIBOSOMAL SUBUNIT PROTEIN MS42"/>
    <property type="match status" value="1"/>
</dbReference>
<dbReference type="SUPFAM" id="SSF54719">
    <property type="entry name" value="Fe,Mn superoxide dismutase (SOD), C-terminal domain"/>
    <property type="match status" value="1"/>
</dbReference>
<dbReference type="GO" id="GO:0046872">
    <property type="term" value="F:metal ion binding"/>
    <property type="evidence" value="ECO:0007669"/>
    <property type="project" value="InterPro"/>
</dbReference>
<dbReference type="OrthoDB" id="275227at2759"/>
<evidence type="ECO:0000313" key="3">
    <source>
        <dbReference type="EMBL" id="KIY45940.1"/>
    </source>
</evidence>
<organism evidence="3 4">
    <name type="scientific">Fistulina hepatica ATCC 64428</name>
    <dbReference type="NCBI Taxonomy" id="1128425"/>
    <lineage>
        <taxon>Eukaryota</taxon>
        <taxon>Fungi</taxon>
        <taxon>Dikarya</taxon>
        <taxon>Basidiomycota</taxon>
        <taxon>Agaricomycotina</taxon>
        <taxon>Agaricomycetes</taxon>
        <taxon>Agaricomycetidae</taxon>
        <taxon>Agaricales</taxon>
        <taxon>Fistulinaceae</taxon>
        <taxon>Fistulina</taxon>
    </lineage>
</organism>
<dbReference type="InterPro" id="IPR036314">
    <property type="entry name" value="SOD_C_sf"/>
</dbReference>
<gene>
    <name evidence="3" type="ORF">FISHEDRAFT_48500</name>
</gene>
<dbReference type="AlphaFoldDB" id="A0A0D7A5F6"/>